<dbReference type="InterPro" id="IPR039537">
    <property type="entry name" value="Retrotran_Ty1/copia-like"/>
</dbReference>
<proteinExistence type="predicted"/>
<dbReference type="Proteomes" id="UP000765509">
    <property type="component" value="Unassembled WGS sequence"/>
</dbReference>
<dbReference type="InterPro" id="IPR057670">
    <property type="entry name" value="SH3_retrovirus"/>
</dbReference>
<dbReference type="OrthoDB" id="2640446at2759"/>
<evidence type="ECO:0000313" key="3">
    <source>
        <dbReference type="Proteomes" id="UP000765509"/>
    </source>
</evidence>
<accession>A0A9Q3PRB3</accession>
<keyword evidence="3" id="KW-1185">Reference proteome</keyword>
<gene>
    <name evidence="2" type="ORF">O181_109931</name>
</gene>
<feature type="domain" description="Retroviral polymerase SH3-like" evidence="1">
    <location>
        <begin position="58"/>
        <end position="118"/>
    </location>
</feature>
<dbReference type="AlphaFoldDB" id="A0A9Q3PRB3"/>
<dbReference type="Pfam" id="PF25597">
    <property type="entry name" value="SH3_retrovirus"/>
    <property type="match status" value="1"/>
</dbReference>
<protein>
    <recommendedName>
        <fullName evidence="1">Retroviral polymerase SH3-like domain-containing protein</fullName>
    </recommendedName>
</protein>
<evidence type="ECO:0000313" key="2">
    <source>
        <dbReference type="EMBL" id="MBW0570216.1"/>
    </source>
</evidence>
<evidence type="ECO:0000259" key="1">
    <source>
        <dbReference type="Pfam" id="PF25597"/>
    </source>
</evidence>
<organism evidence="2 3">
    <name type="scientific">Austropuccinia psidii MF-1</name>
    <dbReference type="NCBI Taxonomy" id="1389203"/>
    <lineage>
        <taxon>Eukaryota</taxon>
        <taxon>Fungi</taxon>
        <taxon>Dikarya</taxon>
        <taxon>Basidiomycota</taxon>
        <taxon>Pucciniomycotina</taxon>
        <taxon>Pucciniomycetes</taxon>
        <taxon>Pucciniales</taxon>
        <taxon>Sphaerophragmiaceae</taxon>
        <taxon>Austropuccinia</taxon>
    </lineage>
</organism>
<dbReference type="PANTHER" id="PTHR42648:SF28">
    <property type="entry name" value="TRANSPOSON-ENCODED PROTEIN WITH RIBONUCLEASE H-LIKE AND RETROVIRUS ZINC FINGER-LIKE DOMAINS"/>
    <property type="match status" value="1"/>
</dbReference>
<comment type="caution">
    <text evidence="2">The sequence shown here is derived from an EMBL/GenBank/DDBJ whole genome shotgun (WGS) entry which is preliminary data.</text>
</comment>
<dbReference type="PANTHER" id="PTHR42648">
    <property type="entry name" value="TRANSPOSASE, PUTATIVE-RELATED"/>
    <property type="match status" value="1"/>
</dbReference>
<dbReference type="EMBL" id="AVOT02085829">
    <property type="protein sequence ID" value="MBW0570216.1"/>
    <property type="molecule type" value="Genomic_DNA"/>
</dbReference>
<name>A0A9Q3PRB3_9BASI</name>
<sequence>MDKSRTLMNDAGLPKELWVELVNTSNFVKVRISEKEPSPYKTLFNAKPNLNQIKCFGCRAYVTSNAYKKKLDRRSEIGVFVGYEQEFEVYRILMDKNQTVIKSRDVHFIQDELPYKDASKEKSYQSSL</sequence>
<reference evidence="2" key="1">
    <citation type="submission" date="2021-03" db="EMBL/GenBank/DDBJ databases">
        <title>Draft genome sequence of rust myrtle Austropuccinia psidii MF-1, a brazilian biotype.</title>
        <authorList>
            <person name="Quecine M.C."/>
            <person name="Pachon D.M.R."/>
            <person name="Bonatelli M.L."/>
            <person name="Correr F.H."/>
            <person name="Franceschini L.M."/>
            <person name="Leite T.F."/>
            <person name="Margarido G.R.A."/>
            <person name="Almeida C.A."/>
            <person name="Ferrarezi J.A."/>
            <person name="Labate C.A."/>
        </authorList>
    </citation>
    <scope>NUCLEOTIDE SEQUENCE</scope>
    <source>
        <strain evidence="2">MF-1</strain>
    </source>
</reference>